<keyword evidence="1" id="KW-0004">4Fe-4S</keyword>
<sequence length="555" mass="62332">MIKVRVLRFDEEKDKEPYFEEYELEKTNKMKVLDALIAINEKYNSNLSFRSSCRAGQCGSCAIKLNGNVVLACKATIENNAVIEPLDFPIIKDLIVDKSEIDKKIANMKLFLKADPNKSETNLKTDKNKSETNLKENMSYVEKTTNKKKIDPSNNSNSNEFKDKSENSQGDIQIKECGCPYIIENEECVDTKKVRSCIECYSCLSACPVIKVSDEFAGPYFMRYLSKFDFDPRDKSERTVESIDNGLYCCTSCGKCREVCPKEINSFGDAIEKLRALAYNKDLGPLEPHKELKERIALTGRSVEVEGESLIETLSKIKSKDNSKPKIGVFTGCMVDYRLQNVGFALMEVLKKNGFIVDVPEGQVCCGSPLLRTGQNDLVTDLVNKNKEVLSEYDIIITVCAGCGATLKKDYPKYGVNLNVKDISEFLADHLNTEDMKELDMKVTYHDPCHLKRGQGISQPPREILQKIKGVEFIEMEKPDQCCGAGGGVRSGKPQIAFDLGKKKVEMIKKLDVDAVLSICPFCQYNIQDALTKEGLENVKVMNILELLKMSYDNG</sequence>
<dbReference type="OrthoDB" id="42878at2157"/>
<dbReference type="Pfam" id="PF13085">
    <property type="entry name" value="Fer2_3"/>
    <property type="match status" value="1"/>
</dbReference>
<dbReference type="GO" id="GO:0051537">
    <property type="term" value="F:2 iron, 2 sulfur cluster binding"/>
    <property type="evidence" value="ECO:0007669"/>
    <property type="project" value="UniProtKB-KW"/>
</dbReference>
<keyword evidence="2" id="KW-0001">2Fe-2S</keyword>
<proteinExistence type="predicted"/>
<dbReference type="PROSITE" id="PS00197">
    <property type="entry name" value="2FE2S_FER_1"/>
    <property type="match status" value="1"/>
</dbReference>
<dbReference type="GO" id="GO:0051539">
    <property type="term" value="F:4 iron, 4 sulfur cluster binding"/>
    <property type="evidence" value="ECO:0007669"/>
    <property type="project" value="UniProtKB-KW"/>
</dbReference>
<feature type="region of interest" description="Disordered" evidence="7">
    <location>
        <begin position="141"/>
        <end position="167"/>
    </location>
</feature>
<dbReference type="PANTHER" id="PTHR32479">
    <property type="entry name" value="GLYCOLATE OXIDASE IRON-SULFUR SUBUNIT"/>
    <property type="match status" value="1"/>
</dbReference>
<dbReference type="AlphaFoldDB" id="A0A166EP16"/>
<dbReference type="InterPro" id="IPR001041">
    <property type="entry name" value="2Fe-2S_ferredoxin-type"/>
</dbReference>
<keyword evidence="5" id="KW-0408">Iron</keyword>
<dbReference type="InterPro" id="IPR017900">
    <property type="entry name" value="4Fe4S_Fe_S_CS"/>
</dbReference>
<evidence type="ECO:0000256" key="5">
    <source>
        <dbReference type="ARBA" id="ARBA00023004"/>
    </source>
</evidence>
<evidence type="ECO:0000256" key="3">
    <source>
        <dbReference type="ARBA" id="ARBA00022723"/>
    </source>
</evidence>
<dbReference type="GO" id="GO:0009055">
    <property type="term" value="F:electron transfer activity"/>
    <property type="evidence" value="ECO:0007669"/>
    <property type="project" value="InterPro"/>
</dbReference>
<evidence type="ECO:0000259" key="9">
    <source>
        <dbReference type="PROSITE" id="PS51379"/>
    </source>
</evidence>
<feature type="domain" description="4Fe-4S ferredoxin-type" evidence="9">
    <location>
        <begin position="239"/>
        <end position="270"/>
    </location>
</feature>
<dbReference type="STRING" id="47311.MBCUT_04880"/>
<dbReference type="NCBIfam" id="TIGR00384">
    <property type="entry name" value="dhsB"/>
    <property type="match status" value="1"/>
</dbReference>
<reference evidence="10 11" key="1">
    <citation type="submission" date="2016-04" db="EMBL/GenBank/DDBJ databases">
        <title>Genome sequence of Methanobrevibacter cuticularis DSM 11139.</title>
        <authorList>
            <person name="Poehlein A."/>
            <person name="Seedorf H."/>
            <person name="Daniel R."/>
        </authorList>
    </citation>
    <scope>NUCLEOTIDE SEQUENCE [LARGE SCALE GENOMIC DNA]</scope>
    <source>
        <strain evidence="10 11">DSM 11139</strain>
    </source>
</reference>
<dbReference type="NCBIfam" id="NF004898">
    <property type="entry name" value="PRK06259.1"/>
    <property type="match status" value="1"/>
</dbReference>
<dbReference type="InterPro" id="IPR025192">
    <property type="entry name" value="Succ_DH/fum_Rdtase_N"/>
</dbReference>
<keyword evidence="6" id="KW-0411">Iron-sulfur</keyword>
<dbReference type="PROSITE" id="PS51379">
    <property type="entry name" value="4FE4S_FER_2"/>
    <property type="match status" value="2"/>
</dbReference>
<evidence type="ECO:0000259" key="8">
    <source>
        <dbReference type="PROSITE" id="PS51085"/>
    </source>
</evidence>
<evidence type="ECO:0000256" key="6">
    <source>
        <dbReference type="ARBA" id="ARBA00023014"/>
    </source>
</evidence>
<dbReference type="Pfam" id="PF02754">
    <property type="entry name" value="CCG"/>
    <property type="match status" value="2"/>
</dbReference>
<accession>A0A166EP16</accession>
<dbReference type="EMBL" id="LWMW01000085">
    <property type="protein sequence ID" value="KZX16858.1"/>
    <property type="molecule type" value="Genomic_DNA"/>
</dbReference>
<dbReference type="InterPro" id="IPR009051">
    <property type="entry name" value="Helical_ferredxn"/>
</dbReference>
<feature type="domain" description="2Fe-2S ferredoxin-type" evidence="8">
    <location>
        <begin position="2"/>
        <end position="89"/>
    </location>
</feature>
<protein>
    <submittedName>
        <fullName evidence="10">Lactate utilization protein A</fullName>
    </submittedName>
</protein>
<dbReference type="PROSITE" id="PS51085">
    <property type="entry name" value="2FE2S_FER_2"/>
    <property type="match status" value="1"/>
</dbReference>
<dbReference type="PROSITE" id="PS00198">
    <property type="entry name" value="4FE4S_FER_1"/>
    <property type="match status" value="2"/>
</dbReference>
<dbReference type="GO" id="GO:0006099">
    <property type="term" value="P:tricarboxylic acid cycle"/>
    <property type="evidence" value="ECO:0007669"/>
    <property type="project" value="InterPro"/>
</dbReference>
<dbReference type="PATRIC" id="fig|47311.3.peg.565"/>
<dbReference type="Gene3D" id="3.10.20.30">
    <property type="match status" value="1"/>
</dbReference>
<evidence type="ECO:0000313" key="10">
    <source>
        <dbReference type="EMBL" id="KZX16858.1"/>
    </source>
</evidence>
<dbReference type="InterPro" id="IPR006058">
    <property type="entry name" value="2Fe2S_fd_BS"/>
</dbReference>
<dbReference type="InterPro" id="IPR004017">
    <property type="entry name" value="Cys_rich_dom"/>
</dbReference>
<dbReference type="InterPro" id="IPR012675">
    <property type="entry name" value="Beta-grasp_dom_sf"/>
</dbReference>
<dbReference type="SUPFAM" id="SSF46548">
    <property type="entry name" value="alpha-helical ferredoxin"/>
    <property type="match status" value="1"/>
</dbReference>
<evidence type="ECO:0000313" key="11">
    <source>
        <dbReference type="Proteomes" id="UP000077275"/>
    </source>
</evidence>
<dbReference type="RefSeq" id="WP_067258508.1">
    <property type="nucleotide sequence ID" value="NZ_LWMW01000085.1"/>
</dbReference>
<evidence type="ECO:0000256" key="7">
    <source>
        <dbReference type="SAM" id="MobiDB-lite"/>
    </source>
</evidence>
<dbReference type="Pfam" id="PF13183">
    <property type="entry name" value="Fer4_8"/>
    <property type="match status" value="1"/>
</dbReference>
<dbReference type="InterPro" id="IPR036010">
    <property type="entry name" value="2Fe-2S_ferredoxin-like_sf"/>
</dbReference>
<keyword evidence="3" id="KW-0479">Metal-binding</keyword>
<dbReference type="InterPro" id="IPR017896">
    <property type="entry name" value="4Fe4S_Fe-S-bd"/>
</dbReference>
<comment type="caution">
    <text evidence="10">The sequence shown here is derived from an EMBL/GenBank/DDBJ whole genome shotgun (WGS) entry which is preliminary data.</text>
</comment>
<dbReference type="PANTHER" id="PTHR32479:SF17">
    <property type="entry name" value="GLYCOLATE OXIDASE IRON-SULFUR SUBUNIT"/>
    <property type="match status" value="1"/>
</dbReference>
<keyword evidence="11" id="KW-1185">Reference proteome</keyword>
<dbReference type="Gene3D" id="1.10.1060.10">
    <property type="entry name" value="Alpha-helical ferredoxin"/>
    <property type="match status" value="1"/>
</dbReference>
<keyword evidence="4" id="KW-0677">Repeat</keyword>
<dbReference type="CDD" id="cd00207">
    <property type="entry name" value="fer2"/>
    <property type="match status" value="1"/>
</dbReference>
<name>A0A166EP16_9EURY</name>
<dbReference type="InterPro" id="IPR004489">
    <property type="entry name" value="Succ_DH/fum_Rdtase_Fe-S"/>
</dbReference>
<feature type="domain" description="4Fe-4S ferredoxin-type" evidence="9">
    <location>
        <begin position="185"/>
        <end position="215"/>
    </location>
</feature>
<evidence type="ECO:0000256" key="2">
    <source>
        <dbReference type="ARBA" id="ARBA00022714"/>
    </source>
</evidence>
<dbReference type="SUPFAM" id="SSF54292">
    <property type="entry name" value="2Fe-2S ferredoxin-like"/>
    <property type="match status" value="1"/>
</dbReference>
<dbReference type="GO" id="GO:0016491">
    <property type="term" value="F:oxidoreductase activity"/>
    <property type="evidence" value="ECO:0007669"/>
    <property type="project" value="InterPro"/>
</dbReference>
<gene>
    <name evidence="10" type="primary">lutA_1</name>
    <name evidence="10" type="ORF">MBCUT_04880</name>
</gene>
<dbReference type="Proteomes" id="UP000077275">
    <property type="component" value="Unassembled WGS sequence"/>
</dbReference>
<organism evidence="10 11">
    <name type="scientific">Methanobrevibacter cuticularis</name>
    <dbReference type="NCBI Taxonomy" id="47311"/>
    <lineage>
        <taxon>Archaea</taxon>
        <taxon>Methanobacteriati</taxon>
        <taxon>Methanobacteriota</taxon>
        <taxon>Methanomada group</taxon>
        <taxon>Methanobacteria</taxon>
        <taxon>Methanobacteriales</taxon>
        <taxon>Methanobacteriaceae</taxon>
        <taxon>Methanobrevibacter</taxon>
    </lineage>
</organism>
<evidence type="ECO:0000256" key="4">
    <source>
        <dbReference type="ARBA" id="ARBA00022737"/>
    </source>
</evidence>
<dbReference type="GO" id="GO:0046872">
    <property type="term" value="F:metal ion binding"/>
    <property type="evidence" value="ECO:0007669"/>
    <property type="project" value="UniProtKB-KW"/>
</dbReference>
<evidence type="ECO:0000256" key="1">
    <source>
        <dbReference type="ARBA" id="ARBA00022485"/>
    </source>
</evidence>